<name>K0UQ83_MYCVA</name>
<dbReference type="PANTHER" id="PTHR23026:SF123">
    <property type="entry name" value="NAD(P)H NITROREDUCTASE RV3131-RELATED"/>
    <property type="match status" value="1"/>
</dbReference>
<organism evidence="1 2">
    <name type="scientific">Mycolicibacterium vaccae ATCC 25954</name>
    <dbReference type="NCBI Taxonomy" id="1194972"/>
    <lineage>
        <taxon>Bacteria</taxon>
        <taxon>Bacillati</taxon>
        <taxon>Actinomycetota</taxon>
        <taxon>Actinomycetes</taxon>
        <taxon>Mycobacteriales</taxon>
        <taxon>Mycobacteriaceae</taxon>
        <taxon>Mycolicibacterium</taxon>
    </lineage>
</organism>
<protein>
    <recommendedName>
        <fullName evidence="3">NAD(P)H nitroreductase</fullName>
    </recommendedName>
</protein>
<dbReference type="PANTHER" id="PTHR23026">
    <property type="entry name" value="NADPH NITROREDUCTASE"/>
    <property type="match status" value="1"/>
</dbReference>
<dbReference type="HOGENOM" id="CLU_051479_1_0_11"/>
<comment type="caution">
    <text evidence="1">The sequence shown here is derived from an EMBL/GenBank/DDBJ whole genome shotgun (WGS) entry which is preliminary data.</text>
</comment>
<dbReference type="eggNOG" id="COG0778">
    <property type="taxonomic scope" value="Bacteria"/>
</dbReference>
<keyword evidence="2" id="KW-1185">Reference proteome</keyword>
<dbReference type="InterPro" id="IPR050627">
    <property type="entry name" value="Nitroreductase/BluB"/>
</dbReference>
<dbReference type="AlphaFoldDB" id="K0UQ83"/>
<dbReference type="Gene3D" id="3.40.109.10">
    <property type="entry name" value="NADH Oxidase"/>
    <property type="match status" value="2"/>
</dbReference>
<sequence length="333" mass="36184">MTATPVPATTIVDALRLACRAPSLHNSQPWRWETTGHCVDLFADGRRLLRTTDASGREALISCGAALDHFRVAMAAAGWHTHVQRFPDPHNPRHLARIEFTATAAVDQHRRRADAILLRRSDRLPMAAPPDWEQLIEALDLASRDGATRLAAVADDVRGPLAEASHLADALRLYDSRYHNELSWWTADFSTSEGIPRSALISATESDRVHVGRAFPVTTAPDRHGRPDEDHAGILVLSTDDDSAESVLRCGEALSAVLLEATMAGMSTCTVTHITEVPEGRDVVASLIGSTAIPQALVRVGLAPAMDPCPPPTPRRAMEDVLEMRGGRDARHQ</sequence>
<dbReference type="GO" id="GO:0016491">
    <property type="term" value="F:oxidoreductase activity"/>
    <property type="evidence" value="ECO:0007669"/>
    <property type="project" value="InterPro"/>
</dbReference>
<evidence type="ECO:0000313" key="1">
    <source>
        <dbReference type="EMBL" id="EJZ04753.1"/>
    </source>
</evidence>
<dbReference type="EMBL" id="ALQA01000102">
    <property type="protein sequence ID" value="EJZ04753.1"/>
    <property type="molecule type" value="Genomic_DNA"/>
</dbReference>
<dbReference type="SUPFAM" id="SSF55469">
    <property type="entry name" value="FMN-dependent nitroreductase-like"/>
    <property type="match status" value="2"/>
</dbReference>
<accession>K0UQ83</accession>
<dbReference type="PATRIC" id="fig|1194972.3.peg.5499"/>
<reference evidence="1 2" key="1">
    <citation type="journal article" date="2012" name="J. Bacteriol.">
        <title>Complete Genome Sequence of Mycobacterium vaccae Type Strain ATCC 25954.</title>
        <authorList>
            <person name="Ho Y.S."/>
            <person name="Adroub S.A."/>
            <person name="Abadi M."/>
            <person name="Al Alwan B."/>
            <person name="Alkhateeb R."/>
            <person name="Gao G."/>
            <person name="Ragab A."/>
            <person name="Ali S."/>
            <person name="van Soolingen D."/>
            <person name="Bitter W."/>
            <person name="Pain A."/>
            <person name="Abdallah A.M."/>
        </authorList>
    </citation>
    <scope>NUCLEOTIDE SEQUENCE [LARGE SCALE GENOMIC DNA]</scope>
    <source>
        <strain evidence="1 2">ATCC 25954</strain>
    </source>
</reference>
<dbReference type="NCBIfam" id="NF047509">
    <property type="entry name" value="Rv3131_FMN_oxido"/>
    <property type="match status" value="1"/>
</dbReference>
<dbReference type="Proteomes" id="UP000006072">
    <property type="component" value="Unassembled WGS sequence"/>
</dbReference>
<dbReference type="RefSeq" id="WP_003933832.1">
    <property type="nucleotide sequence ID" value="NZ_JH814706.1"/>
</dbReference>
<proteinExistence type="predicted"/>
<gene>
    <name evidence="1" type="ORF">MVAC_27679</name>
</gene>
<evidence type="ECO:0000313" key="2">
    <source>
        <dbReference type="Proteomes" id="UP000006072"/>
    </source>
</evidence>
<evidence type="ECO:0008006" key="3">
    <source>
        <dbReference type="Google" id="ProtNLM"/>
    </source>
</evidence>
<dbReference type="InterPro" id="IPR000415">
    <property type="entry name" value="Nitroreductase-like"/>
</dbReference>